<evidence type="ECO:0008006" key="4">
    <source>
        <dbReference type="Google" id="ProtNLM"/>
    </source>
</evidence>
<dbReference type="InterPro" id="IPR011010">
    <property type="entry name" value="DNA_brk_join_enz"/>
</dbReference>
<dbReference type="EMBL" id="BLIN01000005">
    <property type="protein sequence ID" value="GFE10904.1"/>
    <property type="molecule type" value="Genomic_DNA"/>
</dbReference>
<sequence>MRLQFAAAESGEARAVGVAAHVADQGQTVRRAVRVRCDGHQMCGERRMKAVQEMLGHSSITITMDICASVLPELAKEAAAKLVPRNPAV</sequence>
<evidence type="ECO:0000313" key="2">
    <source>
        <dbReference type="EMBL" id="GFE10904.1"/>
    </source>
</evidence>
<dbReference type="Gene3D" id="1.10.443.10">
    <property type="entry name" value="Intergrase catalytic core"/>
    <property type="match status" value="1"/>
</dbReference>
<dbReference type="GO" id="GO:0003677">
    <property type="term" value="F:DNA binding"/>
    <property type="evidence" value="ECO:0007669"/>
    <property type="project" value="InterPro"/>
</dbReference>
<name>A0A640SJ96_9ACTN</name>
<dbReference type="GO" id="GO:0006310">
    <property type="term" value="P:DNA recombination"/>
    <property type="evidence" value="ECO:0007669"/>
    <property type="project" value="UniProtKB-KW"/>
</dbReference>
<accession>A0A640SJ96</accession>
<dbReference type="AlphaFoldDB" id="A0A640SJ96"/>
<dbReference type="GO" id="GO:0015074">
    <property type="term" value="P:DNA integration"/>
    <property type="evidence" value="ECO:0007669"/>
    <property type="project" value="InterPro"/>
</dbReference>
<organism evidence="2 3">
    <name type="scientific">Streptomyces caniferus</name>
    <dbReference type="NCBI Taxonomy" id="285557"/>
    <lineage>
        <taxon>Bacteria</taxon>
        <taxon>Bacillati</taxon>
        <taxon>Actinomycetota</taxon>
        <taxon>Actinomycetes</taxon>
        <taxon>Kitasatosporales</taxon>
        <taxon>Streptomycetaceae</taxon>
        <taxon>Streptomyces</taxon>
    </lineage>
</organism>
<gene>
    <name evidence="2" type="ORF">Scani_71720</name>
</gene>
<dbReference type="InterPro" id="IPR013762">
    <property type="entry name" value="Integrase-like_cat_sf"/>
</dbReference>
<evidence type="ECO:0000256" key="1">
    <source>
        <dbReference type="ARBA" id="ARBA00023172"/>
    </source>
</evidence>
<protein>
    <recommendedName>
        <fullName evidence="4">Tyr recombinase domain-containing protein</fullName>
    </recommendedName>
</protein>
<evidence type="ECO:0000313" key="3">
    <source>
        <dbReference type="Proteomes" id="UP000435837"/>
    </source>
</evidence>
<dbReference type="Proteomes" id="UP000435837">
    <property type="component" value="Unassembled WGS sequence"/>
</dbReference>
<comment type="caution">
    <text evidence="2">The sequence shown here is derived from an EMBL/GenBank/DDBJ whole genome shotgun (WGS) entry which is preliminary data.</text>
</comment>
<dbReference type="SUPFAM" id="SSF56349">
    <property type="entry name" value="DNA breaking-rejoining enzymes"/>
    <property type="match status" value="1"/>
</dbReference>
<keyword evidence="1" id="KW-0233">DNA recombination</keyword>
<proteinExistence type="predicted"/>
<reference evidence="2 3" key="1">
    <citation type="submission" date="2019-12" db="EMBL/GenBank/DDBJ databases">
        <title>Whole genome shotgun sequence of Streptomyces caniferus NBRC 15389.</title>
        <authorList>
            <person name="Ichikawa N."/>
            <person name="Kimura A."/>
            <person name="Kitahashi Y."/>
            <person name="Komaki H."/>
            <person name="Tamura T."/>
        </authorList>
    </citation>
    <scope>NUCLEOTIDE SEQUENCE [LARGE SCALE GENOMIC DNA]</scope>
    <source>
        <strain evidence="2 3">NBRC 15389</strain>
    </source>
</reference>